<sequence>MSLMPMIEFARKRPALLLAGGAVPLALAAAAVALNKAPEKAAAPKPLPLVSVAPAVARDLPVKLSAQGHLVALTQVDVRPQATGTIRAIHFKEGDEVKAGQLMFTLDASDVAAQLAKAQATAAQVQAQLDEAQRDLVRTQQLAKAQFYSPSSVDAAEGRVATLRAQHRAMLADIENSRVLVDRTRILAPMAGLTGALSVHPGSLAQPGAASPLVNVAQMDPIGVEFTLPEANLPALLAARDAGKVQLSIAAAYGTPVQGKLVFVNNTVNADTGTISLKAAFPNPRKALWPGAYVKVQLTAGVSPGAVTLAPQSILDSPGGRFVFVLDAPAGKVVARPVTLLRIQEQLAVVEGLANGEQVVTEGQLGLKTGAAVRVAAAAPAASAGAAP</sequence>
<dbReference type="Pfam" id="PF25917">
    <property type="entry name" value="BSH_RND"/>
    <property type="match status" value="1"/>
</dbReference>
<evidence type="ECO:0000259" key="8">
    <source>
        <dbReference type="Pfam" id="PF25967"/>
    </source>
</evidence>
<keyword evidence="3" id="KW-0813">Transport</keyword>
<feature type="signal peptide" evidence="5">
    <location>
        <begin position="1"/>
        <end position="28"/>
    </location>
</feature>
<feature type="coiled-coil region" evidence="4">
    <location>
        <begin position="108"/>
        <end position="142"/>
    </location>
</feature>
<name>A0ABW7HJD7_9BURK</name>
<dbReference type="InterPro" id="IPR058625">
    <property type="entry name" value="MdtA-like_BSH"/>
</dbReference>
<dbReference type="InterPro" id="IPR058627">
    <property type="entry name" value="MdtA-like_C"/>
</dbReference>
<dbReference type="Gene3D" id="1.10.287.470">
    <property type="entry name" value="Helix hairpin bin"/>
    <property type="match status" value="1"/>
</dbReference>
<dbReference type="Gene3D" id="2.40.420.20">
    <property type="match status" value="1"/>
</dbReference>
<evidence type="ECO:0000259" key="6">
    <source>
        <dbReference type="Pfam" id="PF25917"/>
    </source>
</evidence>
<dbReference type="SUPFAM" id="SSF111369">
    <property type="entry name" value="HlyD-like secretion proteins"/>
    <property type="match status" value="1"/>
</dbReference>
<feature type="domain" description="Multidrug resistance protein MdtA-like beta-barrel" evidence="7">
    <location>
        <begin position="221"/>
        <end position="301"/>
    </location>
</feature>
<keyword evidence="10" id="KW-1185">Reference proteome</keyword>
<evidence type="ECO:0000256" key="5">
    <source>
        <dbReference type="SAM" id="SignalP"/>
    </source>
</evidence>
<dbReference type="InterPro" id="IPR006143">
    <property type="entry name" value="RND_pump_MFP"/>
</dbReference>
<gene>
    <name evidence="9" type="ORF">ACG04R_25135</name>
</gene>
<evidence type="ECO:0000313" key="9">
    <source>
        <dbReference type="EMBL" id="MFG6489985.1"/>
    </source>
</evidence>
<comment type="caution">
    <text evidence="9">The sequence shown here is derived from an EMBL/GenBank/DDBJ whole genome shotgun (WGS) entry which is preliminary data.</text>
</comment>
<comment type="similarity">
    <text evidence="2">Belongs to the membrane fusion protein (MFP) (TC 8.A.1) family.</text>
</comment>
<organism evidence="9 10">
    <name type="scientific">Pelomonas candidula</name>
    <dbReference type="NCBI Taxonomy" id="3299025"/>
    <lineage>
        <taxon>Bacteria</taxon>
        <taxon>Pseudomonadati</taxon>
        <taxon>Pseudomonadota</taxon>
        <taxon>Betaproteobacteria</taxon>
        <taxon>Burkholderiales</taxon>
        <taxon>Sphaerotilaceae</taxon>
        <taxon>Roseateles</taxon>
    </lineage>
</organism>
<keyword evidence="4" id="KW-0175">Coiled coil</keyword>
<dbReference type="RefSeq" id="WP_394416633.1">
    <property type="nucleotide sequence ID" value="NZ_JBIGIC010000017.1"/>
</dbReference>
<feature type="chain" id="PRO_5046952877" evidence="5">
    <location>
        <begin position="29"/>
        <end position="388"/>
    </location>
</feature>
<dbReference type="NCBIfam" id="TIGR01730">
    <property type="entry name" value="RND_mfp"/>
    <property type="match status" value="1"/>
</dbReference>
<dbReference type="Proteomes" id="UP001606134">
    <property type="component" value="Unassembled WGS sequence"/>
</dbReference>
<accession>A0ABW7HJD7</accession>
<comment type="subcellular location">
    <subcellularLocation>
        <location evidence="1">Cell membrane</location>
    </subcellularLocation>
</comment>
<dbReference type="Gene3D" id="2.40.50.100">
    <property type="match status" value="1"/>
</dbReference>
<evidence type="ECO:0000256" key="3">
    <source>
        <dbReference type="ARBA" id="ARBA00022448"/>
    </source>
</evidence>
<dbReference type="Pfam" id="PF25944">
    <property type="entry name" value="Beta-barrel_RND"/>
    <property type="match status" value="1"/>
</dbReference>
<reference evidence="9 10" key="1">
    <citation type="submission" date="2024-08" db="EMBL/GenBank/DDBJ databases">
        <authorList>
            <person name="Lu H."/>
        </authorList>
    </citation>
    <scope>NUCLEOTIDE SEQUENCE [LARGE SCALE GENOMIC DNA]</scope>
    <source>
        <strain evidence="9 10">BYS78W</strain>
    </source>
</reference>
<proteinExistence type="inferred from homology"/>
<evidence type="ECO:0000256" key="1">
    <source>
        <dbReference type="ARBA" id="ARBA00004236"/>
    </source>
</evidence>
<evidence type="ECO:0000256" key="2">
    <source>
        <dbReference type="ARBA" id="ARBA00009477"/>
    </source>
</evidence>
<dbReference type="EMBL" id="JBIGIC010000017">
    <property type="protein sequence ID" value="MFG6489985.1"/>
    <property type="molecule type" value="Genomic_DNA"/>
</dbReference>
<feature type="domain" description="Multidrug resistance protein MdtA-like barrel-sandwich hybrid" evidence="6">
    <location>
        <begin position="75"/>
        <end position="215"/>
    </location>
</feature>
<evidence type="ECO:0000259" key="7">
    <source>
        <dbReference type="Pfam" id="PF25944"/>
    </source>
</evidence>
<feature type="domain" description="Multidrug resistance protein MdtA-like C-terminal permuted SH3" evidence="8">
    <location>
        <begin position="310"/>
        <end position="363"/>
    </location>
</feature>
<evidence type="ECO:0000256" key="4">
    <source>
        <dbReference type="SAM" id="Coils"/>
    </source>
</evidence>
<dbReference type="Gene3D" id="2.40.30.170">
    <property type="match status" value="1"/>
</dbReference>
<evidence type="ECO:0000313" key="10">
    <source>
        <dbReference type="Proteomes" id="UP001606134"/>
    </source>
</evidence>
<dbReference type="Pfam" id="PF25967">
    <property type="entry name" value="RND-MFP_C"/>
    <property type="match status" value="1"/>
</dbReference>
<dbReference type="PANTHER" id="PTHR30469:SF36">
    <property type="entry name" value="BLL3903 PROTEIN"/>
    <property type="match status" value="1"/>
</dbReference>
<keyword evidence="5" id="KW-0732">Signal</keyword>
<protein>
    <submittedName>
        <fullName evidence="9">Efflux RND transporter periplasmic adaptor subunit</fullName>
    </submittedName>
</protein>
<dbReference type="InterPro" id="IPR058626">
    <property type="entry name" value="MdtA-like_b-barrel"/>
</dbReference>
<dbReference type="PANTHER" id="PTHR30469">
    <property type="entry name" value="MULTIDRUG RESISTANCE PROTEIN MDTA"/>
    <property type="match status" value="1"/>
</dbReference>